<dbReference type="EMBL" id="FZNT01000002">
    <property type="protein sequence ID" value="SNR38575.1"/>
    <property type="molecule type" value="Genomic_DNA"/>
</dbReference>
<evidence type="ECO:0000313" key="2">
    <source>
        <dbReference type="EMBL" id="SNR38575.1"/>
    </source>
</evidence>
<reference evidence="2 3" key="1">
    <citation type="submission" date="2017-06" db="EMBL/GenBank/DDBJ databases">
        <authorList>
            <person name="Kim H.J."/>
            <person name="Triplett B.A."/>
        </authorList>
    </citation>
    <scope>NUCLEOTIDE SEQUENCE [LARGE SCALE GENOMIC DNA]</scope>
    <source>
        <strain evidence="2 3">DSM 29150</strain>
    </source>
</reference>
<keyword evidence="3" id="KW-1185">Reference proteome</keyword>
<evidence type="ECO:0000259" key="1">
    <source>
        <dbReference type="PROSITE" id="PS51841"/>
    </source>
</evidence>
<organism evidence="2 3">
    <name type="scientific">Lutibacter agarilyticus</name>
    <dbReference type="NCBI Taxonomy" id="1109740"/>
    <lineage>
        <taxon>Bacteria</taxon>
        <taxon>Pseudomonadati</taxon>
        <taxon>Bacteroidota</taxon>
        <taxon>Flavobacteriia</taxon>
        <taxon>Flavobacteriales</taxon>
        <taxon>Flavobacteriaceae</taxon>
        <taxon>Lutibacter</taxon>
    </lineage>
</organism>
<gene>
    <name evidence="2" type="ORF">SAMN06265371_102175</name>
</gene>
<dbReference type="InterPro" id="IPR001322">
    <property type="entry name" value="Lamin_tail_dom"/>
</dbReference>
<dbReference type="Pfam" id="PF00932">
    <property type="entry name" value="LTD"/>
    <property type="match status" value="1"/>
</dbReference>
<protein>
    <submittedName>
        <fullName evidence="2">Lamin Tail Domain</fullName>
    </submittedName>
</protein>
<feature type="domain" description="LTD" evidence="1">
    <location>
        <begin position="215"/>
        <end position="347"/>
    </location>
</feature>
<sequence>MIYLNNILILLKIAGLLIIAMNNKYLHCTVILLCTFFVGYAQTTLSEGDISIIGLDTPSEDFVFVTFVDLEAGTQIYFTDEEPAGNNSIGAGEGTVLYTAPLSGIAAGQVISYVANASDFSITSDGNIQLADAGDGLLAYQGAAVGSVTTFLHAVGEDLVAIGTYPSGFSSYVLIGSDDGEYFGVRDGETAAIYFSEVNNSSNWNGSGSGVSPFNLINFTFEADENNDCSELFISEYVEGSSNNKYIEIYNPTNQVITLTNTYVLQIYANGNNYASTIDLVGNIEPFGVFLISHNLASLGIVANQLSSTLFFNGNDAVALSNATNIIDLIGVIGEDLDFAKDTGLKRKNNIQHPALVYDDLEWEVLAEDDVSSLGFHFGDCGYVCTSSKITSWNGVNWSDGSPNKYTTAILNNNYNTSLNGGFEACFLEVNADVSLVIGNSTTLEIQNGVEVKGDLIVETQGSFLQINNLANFEVVDNGTSYVQKTAAAINSWYEYTYWSSPVQAATIGNTLVDAPESRRFWFNAQNWLDTYAETGNNNAAVIGQDDIDDNGDDWQYANSNDIMIPGVGYAATYSASKFTGAGQRYSCVFTGAFNNGIITVPVYRNDAEINDSNCNFIGNPYPSAIDVDAFFSENVYNAISNPLGVLGGAIYLWSQNTAPSNTTNGNEAYNFSQSDYAIINGTGSVAASGDPQPPNRFIPSCQGFFVSFSNNATATNMVSGNLLSGNVTFNNTMRVSGNNNQFYKQVKKTGKSISNKLWINLTAEGGLFSQTLVGYVEGATDNLDTSFYDATRNLATGSFAVIYSTIEKSIHKFAIQGKSINSLNLNEEVILGFDTSIESNPVYKIAIAKIEGNFLEGNTIYLEDTFTGFTHNLSESAYTFSSETGVFNNRFKLKFKNEITLHVEEEKQLSNLLISNLDDENVQFSVSKNLVIEHVQIIDLLGRTLVESQEKKKSITVNLERVTGVIYFAKVTLSNNQVIVKTLLKK</sequence>
<evidence type="ECO:0000313" key="3">
    <source>
        <dbReference type="Proteomes" id="UP000198384"/>
    </source>
</evidence>
<proteinExistence type="predicted"/>
<accession>A0A238VW81</accession>
<dbReference type="PROSITE" id="PS51841">
    <property type="entry name" value="LTD"/>
    <property type="match status" value="1"/>
</dbReference>
<dbReference type="Proteomes" id="UP000198384">
    <property type="component" value="Unassembled WGS sequence"/>
</dbReference>
<name>A0A238VW81_9FLAO</name>
<dbReference type="AlphaFoldDB" id="A0A238VW81"/>